<comment type="caution">
    <text evidence="2">The sequence shown here is derived from an EMBL/GenBank/DDBJ whole genome shotgun (WGS) entry which is preliminary data.</text>
</comment>
<dbReference type="PATRIC" id="fig|1321818.3.peg.1987"/>
<feature type="compositionally biased region" description="Basic and acidic residues" evidence="1">
    <location>
        <begin position="41"/>
        <end position="53"/>
    </location>
</feature>
<sequence>MSALTRTTVGHSTVDGFILHTLHGLASDSQQSFRVIFSGYGDERTPPARRNPDRTSAGRPGRRRRRPMRPPIAPDAARPPVSTLRSV</sequence>
<protein>
    <submittedName>
        <fullName evidence="2">Uncharacterized protein</fullName>
    </submittedName>
</protein>
<dbReference type="HOGENOM" id="CLU_2476395_0_0_11"/>
<evidence type="ECO:0000313" key="3">
    <source>
        <dbReference type="Proteomes" id="UP000016536"/>
    </source>
</evidence>
<dbReference type="EMBL" id="AWSE01000147">
    <property type="protein sequence ID" value="ERH22642.1"/>
    <property type="molecule type" value="Genomic_DNA"/>
</dbReference>
<evidence type="ECO:0000256" key="1">
    <source>
        <dbReference type="SAM" id="MobiDB-lite"/>
    </source>
</evidence>
<accession>U1RW32</accession>
<reference evidence="2 3" key="1">
    <citation type="submission" date="2013-08" db="EMBL/GenBank/DDBJ databases">
        <authorList>
            <person name="Weinstock G."/>
            <person name="Sodergren E."/>
            <person name="Wylie T."/>
            <person name="Fulton L."/>
            <person name="Fulton R."/>
            <person name="Fronick C."/>
            <person name="O'Laughlin M."/>
            <person name="Godfrey J."/>
            <person name="Miner T."/>
            <person name="Herter B."/>
            <person name="Appelbaum E."/>
            <person name="Cordes M."/>
            <person name="Lek S."/>
            <person name="Wollam A."/>
            <person name="Pepin K.H."/>
            <person name="Palsikar V.B."/>
            <person name="Mitreva M."/>
            <person name="Wilson R.K."/>
        </authorList>
    </citation>
    <scope>NUCLEOTIDE SEQUENCE [LARGE SCALE GENOMIC DNA]</scope>
    <source>
        <strain evidence="2 3">F0542</strain>
    </source>
</reference>
<feature type="region of interest" description="Disordered" evidence="1">
    <location>
        <begin position="40"/>
        <end position="87"/>
    </location>
</feature>
<dbReference type="AlphaFoldDB" id="U1RW32"/>
<keyword evidence="3" id="KW-1185">Reference proteome</keyword>
<gene>
    <name evidence="2" type="ORF">HMPREF1979_02365</name>
</gene>
<dbReference type="Proteomes" id="UP000016536">
    <property type="component" value="Unassembled WGS sequence"/>
</dbReference>
<name>U1RW32_9ACTO</name>
<proteinExistence type="predicted"/>
<organism evidence="2 3">
    <name type="scientific">Actinomyces johnsonii F0542</name>
    <dbReference type="NCBI Taxonomy" id="1321818"/>
    <lineage>
        <taxon>Bacteria</taxon>
        <taxon>Bacillati</taxon>
        <taxon>Actinomycetota</taxon>
        <taxon>Actinomycetes</taxon>
        <taxon>Actinomycetales</taxon>
        <taxon>Actinomycetaceae</taxon>
        <taxon>Actinomyces</taxon>
    </lineage>
</organism>
<evidence type="ECO:0000313" key="2">
    <source>
        <dbReference type="EMBL" id="ERH22642.1"/>
    </source>
</evidence>